<feature type="domain" description="Glycosyltransferase subfamily 4-like N-terminal" evidence="4">
    <location>
        <begin position="14"/>
        <end position="176"/>
    </location>
</feature>
<dbReference type="Proteomes" id="UP000580910">
    <property type="component" value="Unassembled WGS sequence"/>
</dbReference>
<dbReference type="InterPro" id="IPR028098">
    <property type="entry name" value="Glyco_trans_4-like_N"/>
</dbReference>
<evidence type="ECO:0000256" key="2">
    <source>
        <dbReference type="ARBA" id="ARBA00022679"/>
    </source>
</evidence>
<sequence length="373" mass="40125">MRVAVVTESFLPQVNGVTNTVRKVVDHLRRTGHQALIIAPGPGPADYEGVPVVRVRSVGMPGYRSFPIGLPDASVERALADFDPDVVHLASPIALGAVGLRAARRLGLPTVAIYQTDIAGFARHYKIRADLLTSAWVGRLHRRVDRTLVPSRTSYAQLEAMGVENLHLWRRGVSLDLFGPGRRSEELHHAWAPEGETVVGYVGRLAPEKQVRRLAEVARLPGVKVVVVGDGPDRAALQRMIPDAVFTGMLGGEELATAFATLDLFVHPGESETFCQTVQEAQASGVPVVAVAAGGPLDLVDHGRTGMLYDPRAAGALTQVVATLVDDLDLRQTMAARALTEVAQRTWTTVVDQLVDVHYPAVLRRPRASSAAA</sequence>
<accession>A0A7W3IXW3</accession>
<reference evidence="5 6" key="1">
    <citation type="submission" date="2020-07" db="EMBL/GenBank/DDBJ databases">
        <title>Sequencing the genomes of 1000 actinobacteria strains.</title>
        <authorList>
            <person name="Klenk H.-P."/>
        </authorList>
    </citation>
    <scope>NUCLEOTIDE SEQUENCE [LARGE SCALE GENOMIC DNA]</scope>
    <source>
        <strain evidence="5 6">DSM 21349</strain>
    </source>
</reference>
<evidence type="ECO:0000259" key="4">
    <source>
        <dbReference type="Pfam" id="PF13439"/>
    </source>
</evidence>
<evidence type="ECO:0000259" key="3">
    <source>
        <dbReference type="Pfam" id="PF00534"/>
    </source>
</evidence>
<dbReference type="Pfam" id="PF00534">
    <property type="entry name" value="Glycos_transf_1"/>
    <property type="match status" value="1"/>
</dbReference>
<dbReference type="AlphaFoldDB" id="A0A7W3IXW3"/>
<dbReference type="Pfam" id="PF13439">
    <property type="entry name" value="Glyco_transf_4"/>
    <property type="match status" value="1"/>
</dbReference>
<dbReference type="PANTHER" id="PTHR45947">
    <property type="entry name" value="SULFOQUINOVOSYL TRANSFERASE SQD2"/>
    <property type="match status" value="1"/>
</dbReference>
<dbReference type="InterPro" id="IPR050194">
    <property type="entry name" value="Glycosyltransferase_grp1"/>
</dbReference>
<dbReference type="CDD" id="cd03814">
    <property type="entry name" value="GT4-like"/>
    <property type="match status" value="1"/>
</dbReference>
<proteinExistence type="predicted"/>
<dbReference type="EMBL" id="JACGXA010000001">
    <property type="protein sequence ID" value="MBA8802667.1"/>
    <property type="molecule type" value="Genomic_DNA"/>
</dbReference>
<dbReference type="PANTHER" id="PTHR45947:SF3">
    <property type="entry name" value="SULFOQUINOVOSYL TRANSFERASE SQD2"/>
    <property type="match status" value="1"/>
</dbReference>
<dbReference type="RefSeq" id="WP_182537248.1">
    <property type="nucleotide sequence ID" value="NZ_JACGXA010000001.1"/>
</dbReference>
<organism evidence="5 6">
    <name type="scientific">Nocardioides ginsengisegetis</name>
    <dbReference type="NCBI Taxonomy" id="661491"/>
    <lineage>
        <taxon>Bacteria</taxon>
        <taxon>Bacillati</taxon>
        <taxon>Actinomycetota</taxon>
        <taxon>Actinomycetes</taxon>
        <taxon>Propionibacteriales</taxon>
        <taxon>Nocardioidaceae</taxon>
        <taxon>Nocardioides</taxon>
    </lineage>
</organism>
<keyword evidence="6" id="KW-1185">Reference proteome</keyword>
<gene>
    <name evidence="5" type="ORF">FB382_000958</name>
</gene>
<evidence type="ECO:0000256" key="1">
    <source>
        <dbReference type="ARBA" id="ARBA00022676"/>
    </source>
</evidence>
<dbReference type="InterPro" id="IPR001296">
    <property type="entry name" value="Glyco_trans_1"/>
</dbReference>
<protein>
    <submittedName>
        <fullName evidence="5">Phosphatidylinositol alpha 1,6-mannosyltransferase</fullName>
        <ecNumber evidence="5">2.4.1.-</ecNumber>
    </submittedName>
</protein>
<name>A0A7W3IXW3_9ACTN</name>
<dbReference type="GO" id="GO:0016758">
    <property type="term" value="F:hexosyltransferase activity"/>
    <property type="evidence" value="ECO:0007669"/>
    <property type="project" value="TreeGrafter"/>
</dbReference>
<dbReference type="SUPFAM" id="SSF53756">
    <property type="entry name" value="UDP-Glycosyltransferase/glycogen phosphorylase"/>
    <property type="match status" value="1"/>
</dbReference>
<dbReference type="EC" id="2.4.1.-" evidence="5"/>
<keyword evidence="2 5" id="KW-0808">Transferase</keyword>
<evidence type="ECO:0000313" key="5">
    <source>
        <dbReference type="EMBL" id="MBA8802667.1"/>
    </source>
</evidence>
<dbReference type="Gene3D" id="3.40.50.2000">
    <property type="entry name" value="Glycogen Phosphorylase B"/>
    <property type="match status" value="2"/>
</dbReference>
<feature type="domain" description="Glycosyl transferase family 1" evidence="3">
    <location>
        <begin position="192"/>
        <end position="338"/>
    </location>
</feature>
<evidence type="ECO:0000313" key="6">
    <source>
        <dbReference type="Proteomes" id="UP000580910"/>
    </source>
</evidence>
<keyword evidence="1 5" id="KW-0328">Glycosyltransferase</keyword>
<comment type="caution">
    <text evidence="5">The sequence shown here is derived from an EMBL/GenBank/DDBJ whole genome shotgun (WGS) entry which is preliminary data.</text>
</comment>
<dbReference type="GO" id="GO:1901137">
    <property type="term" value="P:carbohydrate derivative biosynthetic process"/>
    <property type="evidence" value="ECO:0007669"/>
    <property type="project" value="UniProtKB-ARBA"/>
</dbReference>